<accession>A0AAW5UBQ6</accession>
<protein>
    <submittedName>
        <fullName evidence="2">M48 family metallopeptidase</fullName>
    </submittedName>
</protein>
<comment type="caution">
    <text evidence="2">The sequence shown here is derived from an EMBL/GenBank/DDBJ whole genome shotgun (WGS) entry which is preliminary data.</text>
</comment>
<evidence type="ECO:0000313" key="3">
    <source>
        <dbReference type="Proteomes" id="UP001208620"/>
    </source>
</evidence>
<dbReference type="Proteomes" id="UP001208620">
    <property type="component" value="Unassembled WGS sequence"/>
</dbReference>
<dbReference type="EMBL" id="JAPDVD010000001">
    <property type="protein sequence ID" value="MCW4138750.1"/>
    <property type="molecule type" value="Genomic_DNA"/>
</dbReference>
<dbReference type="Pfam" id="PF01863">
    <property type="entry name" value="YgjP-like"/>
    <property type="match status" value="1"/>
</dbReference>
<reference evidence="2" key="1">
    <citation type="submission" date="2022-11" db="EMBL/GenBank/DDBJ databases">
        <title>Genomic repertoires linked with pathogenic potency of arthritogenic Prevotella copri isolated from the gut of rheumatoid arthritis patients.</title>
        <authorList>
            <person name="Nii T."/>
            <person name="Maeda Y."/>
            <person name="Motooka D."/>
            <person name="Naito M."/>
            <person name="Matsumoto Y."/>
            <person name="Ogawa T."/>
            <person name="Oguro-Igashira E."/>
            <person name="Kishikawa T."/>
            <person name="Yamashita M."/>
            <person name="Koizumi S."/>
            <person name="Kurakawa T."/>
            <person name="Okumura R."/>
            <person name="Kayama H."/>
            <person name="Murakami M."/>
            <person name="Sakaguchi T."/>
            <person name="Das B."/>
            <person name="Nakamura S."/>
            <person name="Okada Y."/>
            <person name="Kumanogoh A."/>
            <person name="Takeda K."/>
        </authorList>
    </citation>
    <scope>NUCLEOTIDE SEQUENCE</scope>
    <source>
        <strain evidence="2">H105_2-2</strain>
    </source>
</reference>
<dbReference type="CDD" id="cd07344">
    <property type="entry name" value="M48_yhfN_like"/>
    <property type="match status" value="1"/>
</dbReference>
<feature type="domain" description="YgjP-like metallopeptidase" evidence="1">
    <location>
        <begin position="4"/>
        <end position="172"/>
    </location>
</feature>
<sequence>MCQAIARINSTERQSDRIYVSGEDHYYMGRRYLLKVHEKGFGPTVKISGRYINLFVKYGADKEYLANAMKEWYRAKLMHLLDTLVPKWEEKMGLKCGGFTIREMKTRWGSCNQRTHKLLFNLELAKKPKPCIEYVVVHELAHIVSKNHDAQFRAVLDKHMPMWEKYRDELNEFIL</sequence>
<dbReference type="RefSeq" id="WP_264949428.1">
    <property type="nucleotide sequence ID" value="NZ_JAPDVB010000001.1"/>
</dbReference>
<dbReference type="AlphaFoldDB" id="A0AAW5UBQ6"/>
<dbReference type="Gene3D" id="3.30.2010.10">
    <property type="entry name" value="Metalloproteases ('zincins'), catalytic domain"/>
    <property type="match status" value="1"/>
</dbReference>
<organism evidence="2 3">
    <name type="scientific">Segatella copri</name>
    <dbReference type="NCBI Taxonomy" id="165179"/>
    <lineage>
        <taxon>Bacteria</taxon>
        <taxon>Pseudomonadati</taxon>
        <taxon>Bacteroidota</taxon>
        <taxon>Bacteroidia</taxon>
        <taxon>Bacteroidales</taxon>
        <taxon>Prevotellaceae</taxon>
        <taxon>Segatella</taxon>
    </lineage>
</organism>
<evidence type="ECO:0000259" key="1">
    <source>
        <dbReference type="Pfam" id="PF01863"/>
    </source>
</evidence>
<gene>
    <name evidence="2" type="ORF">ONT01_13450</name>
</gene>
<dbReference type="InterPro" id="IPR053136">
    <property type="entry name" value="UTP_pyrophosphatase-like"/>
</dbReference>
<name>A0AAW5UBQ6_9BACT</name>
<proteinExistence type="predicted"/>
<dbReference type="PANTHER" id="PTHR30399:SF1">
    <property type="entry name" value="UTP PYROPHOSPHATASE"/>
    <property type="match status" value="1"/>
</dbReference>
<dbReference type="InterPro" id="IPR002725">
    <property type="entry name" value="YgjP-like_metallopeptidase"/>
</dbReference>
<evidence type="ECO:0000313" key="2">
    <source>
        <dbReference type="EMBL" id="MCW4138750.1"/>
    </source>
</evidence>
<dbReference type="PANTHER" id="PTHR30399">
    <property type="entry name" value="UNCHARACTERIZED PROTEIN YGJP"/>
    <property type="match status" value="1"/>
</dbReference>